<dbReference type="EMBL" id="VTPC01032652">
    <property type="protein sequence ID" value="KAF2891416.1"/>
    <property type="molecule type" value="Genomic_DNA"/>
</dbReference>
<protein>
    <submittedName>
        <fullName evidence="2">Uncharacterized protein</fullName>
    </submittedName>
</protein>
<dbReference type="Proteomes" id="UP000801492">
    <property type="component" value="Unassembled WGS sequence"/>
</dbReference>
<evidence type="ECO:0000313" key="2">
    <source>
        <dbReference type="EMBL" id="KAF2891416.1"/>
    </source>
</evidence>
<proteinExistence type="predicted"/>
<evidence type="ECO:0000256" key="1">
    <source>
        <dbReference type="SAM" id="MobiDB-lite"/>
    </source>
</evidence>
<comment type="caution">
    <text evidence="2">The sequence shown here is derived from an EMBL/GenBank/DDBJ whole genome shotgun (WGS) entry which is preliminary data.</text>
</comment>
<gene>
    <name evidence="2" type="ORF">ILUMI_14757</name>
</gene>
<dbReference type="OrthoDB" id="6778620at2759"/>
<accession>A0A8K0CUC3</accession>
<dbReference type="AlphaFoldDB" id="A0A8K0CUC3"/>
<sequence length="266" mass="31832">MTQKIARLARKKGLDQSNEDNRKTTSEIEAWTSPLKKNYKFWRNFLQYFRQCHSLDGSLGSHPDVLERQEKSTNGLPNETLTKRGTIRKRKVYSDNPKERRQEINGYYWQLSWHEQKMFVLHNTLKNEVHRRYKPDTEGCYRKMSTYQYFLKDEANKKIAVLYNKTSLDPLKVKDGRGRQPYPRKLPKDDIKENIMSFNLTNSHYRREHVPLRLYLPCDIKVSLMYNDFKNKFPNLICSYDLYRQEVKKLNIAFTKLGNEASEKCD</sequence>
<name>A0A8K0CUC3_IGNLU</name>
<keyword evidence="3" id="KW-1185">Reference proteome</keyword>
<feature type="region of interest" description="Disordered" evidence="1">
    <location>
        <begin position="1"/>
        <end position="25"/>
    </location>
</feature>
<reference evidence="2" key="1">
    <citation type="submission" date="2019-08" db="EMBL/GenBank/DDBJ databases">
        <title>The genome of the North American firefly Photinus pyralis.</title>
        <authorList>
            <consortium name="Photinus pyralis genome working group"/>
            <person name="Fallon T.R."/>
            <person name="Sander Lower S.E."/>
            <person name="Weng J.-K."/>
        </authorList>
    </citation>
    <scope>NUCLEOTIDE SEQUENCE</scope>
    <source>
        <strain evidence="2">TRF0915ILg1</strain>
        <tissue evidence="2">Whole body</tissue>
    </source>
</reference>
<organism evidence="2 3">
    <name type="scientific">Ignelater luminosus</name>
    <name type="common">Cucubano</name>
    <name type="synonym">Pyrophorus luminosus</name>
    <dbReference type="NCBI Taxonomy" id="2038154"/>
    <lineage>
        <taxon>Eukaryota</taxon>
        <taxon>Metazoa</taxon>
        <taxon>Ecdysozoa</taxon>
        <taxon>Arthropoda</taxon>
        <taxon>Hexapoda</taxon>
        <taxon>Insecta</taxon>
        <taxon>Pterygota</taxon>
        <taxon>Neoptera</taxon>
        <taxon>Endopterygota</taxon>
        <taxon>Coleoptera</taxon>
        <taxon>Polyphaga</taxon>
        <taxon>Elateriformia</taxon>
        <taxon>Elateroidea</taxon>
        <taxon>Elateridae</taxon>
        <taxon>Agrypninae</taxon>
        <taxon>Pyrophorini</taxon>
        <taxon>Ignelater</taxon>
    </lineage>
</organism>
<evidence type="ECO:0000313" key="3">
    <source>
        <dbReference type="Proteomes" id="UP000801492"/>
    </source>
</evidence>